<dbReference type="Proteomes" id="UP000655410">
    <property type="component" value="Unassembled WGS sequence"/>
</dbReference>
<sequence>MADLVRFVDSIVASPTVRLDLNGEATNGWYVRSFSAPAPRLRRSMSSNAMRDGISVGSSSYDARTLTIELECIKNDQDSAATELQKLARELDRESNLIMYRPDGASKPVFFKTFRSDLAQIDDVIAQKAMRRFTIELLAEPFALGLPEALPKVTVSNDPALGSGPISAPVQANLATATTGGTLAAATYYYVVTAVTSSGETTVSNEKSITTTGATSTVTVSWTRVPGATDYRIYRSTSAGTEKLVTSVAPQWTDSSFLDTGYDTDATSPPVSNTAAATGQYIEYASIMGDVEAPLILNFNRPSSGSPMSPAFVIMAARRPGSAGFENAFLQAEGGTMGADTTAAGVDTVMSGSDADNFVRTSFSNTATMANRLTTAQIVNVRHRGACRVIAVVRRSDASSAMRMRAGSTASGVTITGDTVVVPLSTSRMVVDLGLIAPFAGLNEVGYSTVTNGSTASVEIHAARDSGTGTLDIDYVGVLPAFEQMGIFWTPAAVPSSSLWIDGVRDQIGYGPSAGPLGLIDGNFDIEETRAALNLSGGVPRVYPGQTNRLYLLTADSTTISGASCDRLQTWIVKGYYYPRYLYVRPSAS</sequence>
<comment type="caution">
    <text evidence="1">The sequence shown here is derived from an EMBL/GenBank/DDBJ whole genome shotgun (WGS) entry which is preliminary data.</text>
</comment>
<dbReference type="RefSeq" id="WP_188782769.1">
    <property type="nucleotide sequence ID" value="NZ_BMNI01000001.1"/>
</dbReference>
<keyword evidence="2" id="KW-1185">Reference proteome</keyword>
<protein>
    <submittedName>
        <fullName evidence="1">Uncharacterized protein</fullName>
    </submittedName>
</protein>
<name>A0ABQ2N8F3_9ACTN</name>
<proteinExistence type="predicted"/>
<evidence type="ECO:0000313" key="1">
    <source>
        <dbReference type="EMBL" id="GGO86601.1"/>
    </source>
</evidence>
<dbReference type="Gene3D" id="2.60.40.10">
    <property type="entry name" value="Immunoglobulins"/>
    <property type="match status" value="1"/>
</dbReference>
<dbReference type="EMBL" id="BMNI01000001">
    <property type="protein sequence ID" value="GGO86601.1"/>
    <property type="molecule type" value="Genomic_DNA"/>
</dbReference>
<evidence type="ECO:0000313" key="2">
    <source>
        <dbReference type="Proteomes" id="UP000655410"/>
    </source>
</evidence>
<reference evidence="2" key="1">
    <citation type="journal article" date="2019" name="Int. J. Syst. Evol. Microbiol.">
        <title>The Global Catalogue of Microorganisms (GCM) 10K type strain sequencing project: providing services to taxonomists for standard genome sequencing and annotation.</title>
        <authorList>
            <consortium name="The Broad Institute Genomics Platform"/>
            <consortium name="The Broad Institute Genome Sequencing Center for Infectious Disease"/>
            <person name="Wu L."/>
            <person name="Ma J."/>
        </authorList>
    </citation>
    <scope>NUCLEOTIDE SEQUENCE [LARGE SCALE GENOMIC DNA]</scope>
    <source>
        <strain evidence="2">CGMCC 4.7371</strain>
    </source>
</reference>
<gene>
    <name evidence="1" type="ORF">GCM10011584_09310</name>
</gene>
<organism evidence="1 2">
    <name type="scientific">Nocardioides phosphati</name>
    <dbReference type="NCBI Taxonomy" id="1867775"/>
    <lineage>
        <taxon>Bacteria</taxon>
        <taxon>Bacillati</taxon>
        <taxon>Actinomycetota</taxon>
        <taxon>Actinomycetes</taxon>
        <taxon>Propionibacteriales</taxon>
        <taxon>Nocardioidaceae</taxon>
        <taxon>Nocardioides</taxon>
    </lineage>
</organism>
<accession>A0ABQ2N8F3</accession>
<dbReference type="InterPro" id="IPR013783">
    <property type="entry name" value="Ig-like_fold"/>
</dbReference>